<sequence>MPGARLRRKPEGRPLWGSKQEVTAVSFRPCSSGASGCPHQTGSPLSLSHQRSLMAQTMLPPPSDVSAQGPILNPRLHLRCSGRTQCGGPRLPRAPSRLGHRSPSQEPRWRRRQGWSLPVRRHHRGEHTTPAMHRHRNSLEAATTPAAPGEPVSIETGVRLQAHSDWLQEQRQPALCQPQASIPHRWQCASGSRGDDAERSVWAWKEGMGPGERWRQAEKGGSKGTALDGPPRPRSTCSPSPVSARAYLQGQGLRPRVQSALSATRAAARPGPPQRRSPPAAALGQSAARARPRRPARPRPPACAPPRLPARAGAGDGEGQGRTGDGRDREGEGRGRGRGGGGPDRGGASRDPAGPGPGRAWRGAGQRLAGPACAAFLFAQTPGLFAHRRWRQ</sequence>
<protein>
    <submittedName>
        <fullName evidence="1">Uncharacterized protein</fullName>
    </submittedName>
</protein>
<proteinExistence type="predicted"/>
<dbReference type="EMBL" id="OX596093">
    <property type="protein sequence ID" value="CAI9713657.1"/>
    <property type="molecule type" value="Genomic_DNA"/>
</dbReference>
<name>A0ACB0FKP8_RANTA</name>
<organism evidence="1 2">
    <name type="scientific">Rangifer tarandus platyrhynchus</name>
    <name type="common">Svalbard reindeer</name>
    <dbReference type="NCBI Taxonomy" id="3082113"/>
    <lineage>
        <taxon>Eukaryota</taxon>
        <taxon>Metazoa</taxon>
        <taxon>Chordata</taxon>
        <taxon>Craniata</taxon>
        <taxon>Vertebrata</taxon>
        <taxon>Euteleostomi</taxon>
        <taxon>Mammalia</taxon>
        <taxon>Eutheria</taxon>
        <taxon>Laurasiatheria</taxon>
        <taxon>Artiodactyla</taxon>
        <taxon>Ruminantia</taxon>
        <taxon>Pecora</taxon>
        <taxon>Cervidae</taxon>
        <taxon>Odocoileinae</taxon>
        <taxon>Rangifer</taxon>
    </lineage>
</organism>
<accession>A0ACB0FKP8</accession>
<gene>
    <name evidence="1" type="ORF">MRATA1EN3_LOCUS24870</name>
</gene>
<reference evidence="1" key="1">
    <citation type="submission" date="2023-05" db="EMBL/GenBank/DDBJ databases">
        <authorList>
            <consortium name="ELIXIR-Norway"/>
        </authorList>
    </citation>
    <scope>NUCLEOTIDE SEQUENCE</scope>
</reference>
<evidence type="ECO:0000313" key="1">
    <source>
        <dbReference type="EMBL" id="CAI9713657.1"/>
    </source>
</evidence>
<dbReference type="Proteomes" id="UP001162501">
    <property type="component" value="Chromosome 9"/>
</dbReference>
<evidence type="ECO:0000313" key="2">
    <source>
        <dbReference type="Proteomes" id="UP001162501"/>
    </source>
</evidence>